<name>A0A9D1N7W8_9FIRM</name>
<comment type="caution">
    <text evidence="4">The sequence shown here is derived from an EMBL/GenBank/DDBJ whole genome shotgun (WGS) entry which is preliminary data.</text>
</comment>
<organism evidence="4 5">
    <name type="scientific">Candidatus Allocopromorpha excrementipullorum</name>
    <dbReference type="NCBI Taxonomy" id="2840743"/>
    <lineage>
        <taxon>Bacteria</taxon>
        <taxon>Bacillati</taxon>
        <taxon>Bacillota</taxon>
        <taxon>Clostridia</taxon>
        <taxon>Eubacteriales</taxon>
        <taxon>Eubacteriaceae</taxon>
        <taxon>Eubacteriaceae incertae sedis</taxon>
        <taxon>Candidatus Allocopromorpha</taxon>
    </lineage>
</organism>
<reference evidence="4" key="1">
    <citation type="submission" date="2020-10" db="EMBL/GenBank/DDBJ databases">
        <authorList>
            <person name="Gilroy R."/>
        </authorList>
    </citation>
    <scope>NUCLEOTIDE SEQUENCE</scope>
    <source>
        <strain evidence="4">ChiSjej4B22-8349</strain>
    </source>
</reference>
<feature type="compositionally biased region" description="Low complexity" evidence="1">
    <location>
        <begin position="279"/>
        <end position="289"/>
    </location>
</feature>
<feature type="compositionally biased region" description="Low complexity" evidence="1">
    <location>
        <begin position="208"/>
        <end position="218"/>
    </location>
</feature>
<feature type="region of interest" description="Disordered" evidence="1">
    <location>
        <begin position="207"/>
        <end position="289"/>
    </location>
</feature>
<dbReference type="EMBL" id="DVOB01000191">
    <property type="protein sequence ID" value="HIU96797.1"/>
    <property type="molecule type" value="Genomic_DNA"/>
</dbReference>
<sequence length="289" mass="30417">MRYLVMEVHPGHCVVLDEKGSFYRVANLGYETGDIVRDVVFMEDIAEKEKKGKRRIKQFSAIAAVAACFLLVVLPVMDVFSQDNAQVTLSINPQVTMEVNGDDEVTEIEGNNEDGRELIKGYSCDGKGVDKVTGQLVDRAVEMGFLAEGETINLDIGADDGRRANGLGEKLDRYLEKQLGERYSIVITANGMELVNRHVIIYEEETTSEPTAAPTENQGSGGYQTPSGGGYYGDSGYGSSDYGGSGSGGAAGGAPAAGTSPAAPVSPGNGSGDSGYGDSGYDSGDSGYD</sequence>
<proteinExistence type="predicted"/>
<dbReference type="Proteomes" id="UP000824130">
    <property type="component" value="Unassembled WGS sequence"/>
</dbReference>
<accession>A0A9D1N7W8</accession>
<feature type="domain" description="Anti-sigma factor RsgI-like middle" evidence="3">
    <location>
        <begin position="85"/>
        <end position="187"/>
    </location>
</feature>
<feature type="transmembrane region" description="Helical" evidence="2">
    <location>
        <begin position="59"/>
        <end position="77"/>
    </location>
</feature>
<keyword evidence="2" id="KW-0812">Transmembrane</keyword>
<dbReference type="AlphaFoldDB" id="A0A9D1N7W8"/>
<keyword evidence="2" id="KW-1133">Transmembrane helix</keyword>
<evidence type="ECO:0000256" key="1">
    <source>
        <dbReference type="SAM" id="MobiDB-lite"/>
    </source>
</evidence>
<evidence type="ECO:0000259" key="3">
    <source>
        <dbReference type="Pfam" id="PF23750"/>
    </source>
</evidence>
<dbReference type="InterPro" id="IPR055431">
    <property type="entry name" value="RsgI_M"/>
</dbReference>
<keyword evidence="2" id="KW-0472">Membrane</keyword>
<feature type="compositionally biased region" description="Low complexity" evidence="1">
    <location>
        <begin position="253"/>
        <end position="263"/>
    </location>
</feature>
<evidence type="ECO:0000256" key="2">
    <source>
        <dbReference type="SAM" id="Phobius"/>
    </source>
</evidence>
<feature type="compositionally biased region" description="Gly residues" evidence="1">
    <location>
        <begin position="269"/>
        <end position="278"/>
    </location>
</feature>
<evidence type="ECO:0000313" key="4">
    <source>
        <dbReference type="EMBL" id="HIU96797.1"/>
    </source>
</evidence>
<reference evidence="4" key="2">
    <citation type="journal article" date="2021" name="PeerJ">
        <title>Extensive microbial diversity within the chicken gut microbiome revealed by metagenomics and culture.</title>
        <authorList>
            <person name="Gilroy R."/>
            <person name="Ravi A."/>
            <person name="Getino M."/>
            <person name="Pursley I."/>
            <person name="Horton D.L."/>
            <person name="Alikhan N.F."/>
            <person name="Baker D."/>
            <person name="Gharbi K."/>
            <person name="Hall N."/>
            <person name="Watson M."/>
            <person name="Adriaenssens E.M."/>
            <person name="Foster-Nyarko E."/>
            <person name="Jarju S."/>
            <person name="Secka A."/>
            <person name="Antonio M."/>
            <person name="Oren A."/>
            <person name="Chaudhuri R.R."/>
            <person name="La Ragione R."/>
            <person name="Hildebrand F."/>
            <person name="Pallen M.J."/>
        </authorList>
    </citation>
    <scope>NUCLEOTIDE SEQUENCE</scope>
    <source>
        <strain evidence="4">ChiSjej4B22-8349</strain>
    </source>
</reference>
<protein>
    <submittedName>
        <fullName evidence="4">Anti-sigma factor domain-containing protein</fullName>
    </submittedName>
</protein>
<feature type="compositionally biased region" description="Gly residues" evidence="1">
    <location>
        <begin position="219"/>
        <end position="252"/>
    </location>
</feature>
<evidence type="ECO:0000313" key="5">
    <source>
        <dbReference type="Proteomes" id="UP000824130"/>
    </source>
</evidence>
<dbReference type="Pfam" id="PF23750">
    <property type="entry name" value="RsgI_M"/>
    <property type="match status" value="1"/>
</dbReference>
<gene>
    <name evidence="4" type="ORF">IAD25_08880</name>
</gene>